<feature type="coiled-coil region" evidence="1">
    <location>
        <begin position="127"/>
        <end position="154"/>
    </location>
</feature>
<comment type="caution">
    <text evidence="4">The sequence shown here is derived from an EMBL/GenBank/DDBJ whole genome shotgun (WGS) entry which is preliminary data.</text>
</comment>
<evidence type="ECO:0000313" key="4">
    <source>
        <dbReference type="EMBL" id="MBM4566851.1"/>
    </source>
</evidence>
<evidence type="ECO:0000256" key="1">
    <source>
        <dbReference type="SAM" id="Coils"/>
    </source>
</evidence>
<dbReference type="AlphaFoldDB" id="A0A9Q2SBB6"/>
<dbReference type="EMBL" id="WUXR01000008">
    <property type="protein sequence ID" value="MBM4566851.1"/>
    <property type="molecule type" value="Genomic_DNA"/>
</dbReference>
<evidence type="ECO:0000313" key="6">
    <source>
        <dbReference type="EMBL" id="NKT81004.1"/>
    </source>
</evidence>
<dbReference type="Pfam" id="PF04977">
    <property type="entry name" value="DivIC"/>
    <property type="match status" value="1"/>
</dbReference>
<keyword evidence="3" id="KW-0812">Transmembrane</keyword>
<protein>
    <submittedName>
        <fullName evidence="4">Septum formation initiator family protein</fullName>
    </submittedName>
</protein>
<dbReference type="Proteomes" id="UP000603463">
    <property type="component" value="Unassembled WGS sequence"/>
</dbReference>
<proteinExistence type="predicted"/>
<organism evidence="4 7">
    <name type="scientific">Rhodococcus hoagii</name>
    <name type="common">Corynebacterium equii</name>
    <dbReference type="NCBI Taxonomy" id="43767"/>
    <lineage>
        <taxon>Bacteria</taxon>
        <taxon>Bacillati</taxon>
        <taxon>Actinomycetota</taxon>
        <taxon>Actinomycetes</taxon>
        <taxon>Mycobacteriales</taxon>
        <taxon>Nocardiaceae</taxon>
        <taxon>Prescottella</taxon>
    </lineage>
</organism>
<reference evidence="6" key="2">
    <citation type="journal article" date="2020" name="Environ. Microbiol.">
        <title>The novel and transferable erm(51) gene confers Macrolides, Lincosamides, and Streptogramins B (MLSB) resistance to clonal Rhodococcus equi in the environment.</title>
        <authorList>
            <person name="Huber L."/>
            <person name="Giguere S."/>
            <person name="Slovis N.M."/>
            <person name="Alvarez-Narvaez S."/>
            <person name="Hart K.A."/>
            <person name="Greiter M."/>
            <person name="Morris E.R.A."/>
            <person name="Cohen N.D."/>
        </authorList>
    </citation>
    <scope>NUCLEOTIDE SEQUENCE</scope>
    <source>
        <strain evidence="6">Lh_116_1</strain>
    </source>
</reference>
<feature type="transmembrane region" description="Helical" evidence="3">
    <location>
        <begin position="99"/>
        <end position="117"/>
    </location>
</feature>
<feature type="compositionally biased region" description="Low complexity" evidence="2">
    <location>
        <begin position="209"/>
        <end position="222"/>
    </location>
</feature>
<accession>A0A9Q2SBB6</accession>
<dbReference type="InterPro" id="IPR007060">
    <property type="entry name" value="FtsL/DivIC"/>
</dbReference>
<dbReference type="RefSeq" id="WP_064079575.1">
    <property type="nucleotide sequence ID" value="NZ_AP024181.1"/>
</dbReference>
<feature type="region of interest" description="Disordered" evidence="2">
    <location>
        <begin position="1"/>
        <end position="87"/>
    </location>
</feature>
<dbReference type="EMBL" id="WUYC01000001">
    <property type="protein sequence ID" value="MBM4713237.1"/>
    <property type="molecule type" value="Genomic_DNA"/>
</dbReference>
<keyword evidence="1" id="KW-0175">Coiled coil</keyword>
<sequence length="241" mass="25661">MSQRGRSRSGRPSPGGRPERHGAGTGQGSRRPRRNRVGTTTATGRVAPDASSPLDAGGDAAGPSHATGSRVRSRRAGAGRRSAQAQPERTFFGLSTGRAVILGVVICALALTLAMPLRTYLTQRAEADRLASEQVALEQQLDQLRRQKEQIEDPAWIATQGRERLGLVRPGETPYKVQLPGDWQPPKKDAPPPPPSTGAWHSDLWQRLTEPAPVAEAETETPPEAPVVPAPAPEEPGVPTG</sequence>
<dbReference type="GeneID" id="57576960"/>
<keyword evidence="3" id="KW-0472">Membrane</keyword>
<evidence type="ECO:0000313" key="5">
    <source>
        <dbReference type="EMBL" id="MBM4713237.1"/>
    </source>
</evidence>
<evidence type="ECO:0000256" key="3">
    <source>
        <dbReference type="SAM" id="Phobius"/>
    </source>
</evidence>
<dbReference type="Proteomes" id="UP000706122">
    <property type="component" value="Unassembled WGS sequence"/>
</dbReference>
<keyword evidence="3" id="KW-1133">Transmembrane helix</keyword>
<feature type="compositionally biased region" description="Pro residues" evidence="2">
    <location>
        <begin position="223"/>
        <end position="241"/>
    </location>
</feature>
<dbReference type="EMBL" id="WVBC01000034">
    <property type="protein sequence ID" value="NKT81004.1"/>
    <property type="molecule type" value="Genomic_DNA"/>
</dbReference>
<name>A0A9Q2SBB6_RHOHA</name>
<feature type="region of interest" description="Disordered" evidence="2">
    <location>
        <begin position="169"/>
        <end position="241"/>
    </location>
</feature>
<dbReference type="Proteomes" id="UP000808906">
    <property type="component" value="Unassembled WGS sequence"/>
</dbReference>
<gene>
    <name evidence="4" type="ORF">GS441_15805</name>
    <name evidence="5" type="ORF">GS551_03320</name>
    <name evidence="6" type="ORF">GS882_23305</name>
</gene>
<evidence type="ECO:0000313" key="7">
    <source>
        <dbReference type="Proteomes" id="UP000808906"/>
    </source>
</evidence>
<evidence type="ECO:0000256" key="2">
    <source>
        <dbReference type="SAM" id="MobiDB-lite"/>
    </source>
</evidence>
<reference evidence="4" key="1">
    <citation type="submission" date="2019-11" db="EMBL/GenBank/DDBJ databases">
        <title>Spread of Macrolides and rifampicin resistant Rhodococcus equi in clinical isolates in the USA.</title>
        <authorList>
            <person name="Alvarez-Narvaez S."/>
            <person name="Huber L."/>
            <person name="Cohen N.D."/>
            <person name="Slovis N."/>
            <person name="Greiter M."/>
            <person name="Giguere S."/>
            <person name="Hart K."/>
        </authorList>
    </citation>
    <scope>NUCLEOTIDE SEQUENCE</scope>
    <source>
        <strain evidence="4">Lh_17</strain>
        <strain evidence="5">Lh_5</strain>
    </source>
</reference>